<dbReference type="GO" id="GO:0016747">
    <property type="term" value="F:acyltransferase activity, transferring groups other than amino-acyl groups"/>
    <property type="evidence" value="ECO:0007669"/>
    <property type="project" value="InterPro"/>
</dbReference>
<sequence length="183" mass="20257">MVDVITSKEGPLFQGSVRELRLDDLDSLRPILSTWIKDRDTGETLPGEVEEDLEIMGDSAQGKNDRKYFVAEDVEGKVIGVIGFKNPDPRMLKYCQTSNPAELVNAYVSADQRAGKGAGKALVAKLEAEAIKEGRTEIVLNSGPRYKETGWGFYDKLPGYQRVRIAVGYYGEGGDAPVWRKEL</sequence>
<dbReference type="Proteomes" id="UP000178803">
    <property type="component" value="Unassembled WGS sequence"/>
</dbReference>
<dbReference type="Gene3D" id="3.40.630.30">
    <property type="match status" value="1"/>
</dbReference>
<accession>A0A1F8DG88</accession>
<protein>
    <recommendedName>
        <fullName evidence="1">N-acetyltransferase domain-containing protein</fullName>
    </recommendedName>
</protein>
<dbReference type="InterPro" id="IPR000182">
    <property type="entry name" value="GNAT_dom"/>
</dbReference>
<organism evidence="2 3">
    <name type="scientific">Candidatus Woesebacteria bacterium RIFOXYD1_FULL_40_21</name>
    <dbReference type="NCBI Taxonomy" id="1802549"/>
    <lineage>
        <taxon>Bacteria</taxon>
        <taxon>Candidatus Woeseibacteriota</taxon>
    </lineage>
</organism>
<dbReference type="PROSITE" id="PS51186">
    <property type="entry name" value="GNAT"/>
    <property type="match status" value="1"/>
</dbReference>
<dbReference type="EMBL" id="MGIJ01000037">
    <property type="protein sequence ID" value="OGM86928.1"/>
    <property type="molecule type" value="Genomic_DNA"/>
</dbReference>
<name>A0A1F8DG88_9BACT</name>
<dbReference type="InterPro" id="IPR016181">
    <property type="entry name" value="Acyl_CoA_acyltransferase"/>
</dbReference>
<dbReference type="Pfam" id="PF00583">
    <property type="entry name" value="Acetyltransf_1"/>
    <property type="match status" value="1"/>
</dbReference>
<comment type="caution">
    <text evidence="2">The sequence shown here is derived from an EMBL/GenBank/DDBJ whole genome shotgun (WGS) entry which is preliminary data.</text>
</comment>
<dbReference type="SUPFAM" id="SSF55729">
    <property type="entry name" value="Acyl-CoA N-acyltransferases (Nat)"/>
    <property type="match status" value="1"/>
</dbReference>
<evidence type="ECO:0000313" key="3">
    <source>
        <dbReference type="Proteomes" id="UP000178803"/>
    </source>
</evidence>
<gene>
    <name evidence="2" type="ORF">A2614_01130</name>
</gene>
<proteinExistence type="predicted"/>
<evidence type="ECO:0000259" key="1">
    <source>
        <dbReference type="PROSITE" id="PS51186"/>
    </source>
</evidence>
<dbReference type="CDD" id="cd04301">
    <property type="entry name" value="NAT_SF"/>
    <property type="match status" value="1"/>
</dbReference>
<feature type="domain" description="N-acetyltransferase" evidence="1">
    <location>
        <begin position="15"/>
        <end position="183"/>
    </location>
</feature>
<evidence type="ECO:0000313" key="2">
    <source>
        <dbReference type="EMBL" id="OGM86928.1"/>
    </source>
</evidence>
<dbReference type="AlphaFoldDB" id="A0A1F8DG88"/>
<reference evidence="2 3" key="1">
    <citation type="journal article" date="2016" name="Nat. Commun.">
        <title>Thousands of microbial genomes shed light on interconnected biogeochemical processes in an aquifer system.</title>
        <authorList>
            <person name="Anantharaman K."/>
            <person name="Brown C.T."/>
            <person name="Hug L.A."/>
            <person name="Sharon I."/>
            <person name="Castelle C.J."/>
            <person name="Probst A.J."/>
            <person name="Thomas B.C."/>
            <person name="Singh A."/>
            <person name="Wilkins M.J."/>
            <person name="Karaoz U."/>
            <person name="Brodie E.L."/>
            <person name="Williams K.H."/>
            <person name="Hubbard S.S."/>
            <person name="Banfield J.F."/>
        </authorList>
    </citation>
    <scope>NUCLEOTIDE SEQUENCE [LARGE SCALE GENOMIC DNA]</scope>
</reference>